<keyword evidence="1" id="KW-0812">Transmembrane</keyword>
<evidence type="ECO:0000313" key="2">
    <source>
        <dbReference type="EMBL" id="ONK29458.1"/>
    </source>
</evidence>
<dbReference type="Proteomes" id="UP000188600">
    <property type="component" value="Unassembled WGS sequence"/>
</dbReference>
<gene>
    <name evidence="3" type="ORF">BVE84_01365</name>
    <name evidence="2" type="ORF">BVE86_00055</name>
</gene>
<evidence type="ECO:0000313" key="3">
    <source>
        <dbReference type="EMBL" id="ONK30743.1"/>
    </source>
</evidence>
<dbReference type="EMBL" id="MSPR01000002">
    <property type="protein sequence ID" value="ONK30743.1"/>
    <property type="molecule type" value="Genomic_DNA"/>
</dbReference>
<reference evidence="4 5" key="1">
    <citation type="submission" date="2016-12" db="EMBL/GenBank/DDBJ databases">
        <authorList>
            <person name="Gulvik C.A."/>
        </authorList>
    </citation>
    <scope>NUCLEOTIDE SEQUENCE [LARGE SCALE GENOMIC DNA]</scope>
    <source>
        <strain evidence="3 5">12-5202</strain>
        <strain evidence="2 4">12-5291</strain>
    </source>
</reference>
<name>A0AB36JRF8_9STRE</name>
<keyword evidence="1" id="KW-0472">Membrane</keyword>
<keyword evidence="1" id="KW-1133">Transmembrane helix</keyword>
<organism evidence="2 4">
    <name type="scientific">Streptococcus azizii</name>
    <dbReference type="NCBI Taxonomy" id="1579424"/>
    <lineage>
        <taxon>Bacteria</taxon>
        <taxon>Bacillati</taxon>
        <taxon>Bacillota</taxon>
        <taxon>Bacilli</taxon>
        <taxon>Lactobacillales</taxon>
        <taxon>Streptococcaceae</taxon>
        <taxon>Streptococcus</taxon>
    </lineage>
</organism>
<evidence type="ECO:0000313" key="5">
    <source>
        <dbReference type="Proteomes" id="UP000188946"/>
    </source>
</evidence>
<feature type="transmembrane region" description="Helical" evidence="1">
    <location>
        <begin position="26"/>
        <end position="46"/>
    </location>
</feature>
<proteinExistence type="predicted"/>
<accession>A0AB36JRF8</accession>
<protein>
    <submittedName>
        <fullName evidence="2">Uncharacterized protein</fullName>
    </submittedName>
</protein>
<dbReference type="Proteomes" id="UP000188946">
    <property type="component" value="Unassembled WGS sequence"/>
</dbReference>
<evidence type="ECO:0000256" key="1">
    <source>
        <dbReference type="SAM" id="Phobius"/>
    </source>
</evidence>
<dbReference type="AlphaFoldDB" id="A0AB36JRF8"/>
<dbReference type="RefSeq" id="WP_076995295.1">
    <property type="nucleotide sequence ID" value="NZ_MSPR01000002.1"/>
</dbReference>
<comment type="caution">
    <text evidence="2">The sequence shown here is derived from an EMBL/GenBank/DDBJ whole genome shotgun (WGS) entry which is preliminary data.</text>
</comment>
<keyword evidence="5" id="KW-1185">Reference proteome</keyword>
<evidence type="ECO:0000313" key="4">
    <source>
        <dbReference type="Proteomes" id="UP000188600"/>
    </source>
</evidence>
<sequence length="260" mass="29215">MENQQLDPLTSMVEAKKKKRKRILKIVLGIIGGLFLVAGLAGFFLYRNGRIEGKWESPNLASEMKQAALHEVGNSFEELQIKPEELVGETGMTLEVKDNKAVVTLYSTINKAPLLTAYDNFNQEEYNKILTEIAQTATEYGIDKETLLKETFGEDYEAKIKADFPKSAEIEKRFDDMIARELQKNSKARYDAASGRFSAVFFEGKVDPLTHTLQITAVNPAPDFASVPLSIKKDDRMLYTHSGDTLTFIGGEQYPFKLSK</sequence>
<dbReference type="EMBL" id="MSPT01000001">
    <property type="protein sequence ID" value="ONK29458.1"/>
    <property type="molecule type" value="Genomic_DNA"/>
</dbReference>